<comment type="subcellular location">
    <subcellularLocation>
        <location evidence="2">Cell membrane</location>
        <topology evidence="2">Lipid-anchor</topology>
        <topology evidence="2">GPI-anchor</topology>
    </subcellularLocation>
</comment>
<protein>
    <submittedName>
        <fullName evidence="10">Variant surface glycoprotein</fullName>
    </submittedName>
</protein>
<evidence type="ECO:0000256" key="4">
    <source>
        <dbReference type="ARBA" id="ARBA00022622"/>
    </source>
</evidence>
<keyword evidence="3" id="KW-1003">Cell membrane</keyword>
<keyword evidence="6" id="KW-0325">Glycoprotein</keyword>
<accession>A0A1V0FXY3</accession>
<evidence type="ECO:0000256" key="6">
    <source>
        <dbReference type="ARBA" id="ARBA00023180"/>
    </source>
</evidence>
<reference evidence="10" key="1">
    <citation type="submission" date="2016-12" db="EMBL/GenBank/DDBJ databases">
        <title>Extending the VSGnome of Trypanosoma brucei strain TREU927.</title>
        <authorList>
            <person name="Cross G.A."/>
        </authorList>
    </citation>
    <scope>NUCLEOTIDE SEQUENCE</scope>
    <source>
        <strain evidence="10">Tb927.99.270</strain>
    </source>
</reference>
<dbReference type="InterPro" id="IPR027446">
    <property type="entry name" value="VSG_C_dom_sf"/>
</dbReference>
<evidence type="ECO:0000313" key="10">
    <source>
        <dbReference type="EMBL" id="ARB50610.1"/>
    </source>
</evidence>
<name>A0A1V0FXY3_9TRYP</name>
<dbReference type="EMBL" id="KY404359">
    <property type="protein sequence ID" value="ARB50610.1"/>
    <property type="molecule type" value="Genomic_DNA"/>
</dbReference>
<evidence type="ECO:0000256" key="5">
    <source>
        <dbReference type="ARBA" id="ARBA00023136"/>
    </source>
</evidence>
<dbReference type="Gene3D" id="3.90.150.10">
    <property type="entry name" value="Variant Surface Glycoprotein, subunit A domain 1"/>
    <property type="match status" value="1"/>
</dbReference>
<proteinExistence type="predicted"/>
<evidence type="ECO:0000256" key="2">
    <source>
        <dbReference type="ARBA" id="ARBA00004609"/>
    </source>
</evidence>
<dbReference type="AlphaFoldDB" id="A0A1V0FXY3"/>
<evidence type="ECO:0000256" key="8">
    <source>
        <dbReference type="SAM" id="SignalP"/>
    </source>
</evidence>
<feature type="chain" id="PRO_5013138173" evidence="8">
    <location>
        <begin position="22"/>
        <end position="487"/>
    </location>
</feature>
<sequence>MYATSALLLLALLHLVRPSSASHLGVQAVHLRAACELAHELKQASRSIAFHLKKLSAQASELAALQQDLTAIRRHGQAAVGPALQTLSQLVYQAKEDTLTMMQAKAASGVMAAARAAQLAGRIDEAATMLLATKAGSNVPCVATAAGLSPGARTSIDVGPCTKEAGEQQPLVSQDSAELQINIEAKFKATSNAAAGAGGSGNTCLVLQRAGGGNPGLPNDNANFKIMGGLLETTSAANTAANWKGGEGNWPAVSATYAAVDSEYKAFIAGVVERETTNTKLISLTDETKTEPPALAVQPGSFGEQEPKAASEVSSATLKTVKQLIKKQRTEDAGQTVNKKRRLFFLQQLNTNWTACELGAKPNPKENCEVTKAETTKCEGKEQEDCRNTQSCEWKDSTCKLTETAQKEAEKAKQEKEGTDGKTNTNTTGSNSFVISKVSLLLAFLHIGSKLCETFLFLREFLKPTSVFYTSTLYYEMCKLLKIAKLF</sequence>
<dbReference type="VEuPathDB" id="TriTrypDB:Tb11.v5.0112"/>
<feature type="signal peptide" evidence="8">
    <location>
        <begin position="1"/>
        <end position="21"/>
    </location>
</feature>
<dbReference type="GO" id="GO:0005886">
    <property type="term" value="C:plasma membrane"/>
    <property type="evidence" value="ECO:0007669"/>
    <property type="project" value="UniProtKB-SubCell"/>
</dbReference>
<keyword evidence="4" id="KW-0336">GPI-anchor</keyword>
<evidence type="ECO:0000259" key="9">
    <source>
        <dbReference type="Pfam" id="PF00913"/>
    </source>
</evidence>
<organism evidence="10">
    <name type="scientific">Trypanosoma brucei</name>
    <dbReference type="NCBI Taxonomy" id="5691"/>
    <lineage>
        <taxon>Eukaryota</taxon>
        <taxon>Discoba</taxon>
        <taxon>Euglenozoa</taxon>
        <taxon>Kinetoplastea</taxon>
        <taxon>Metakinetoplastina</taxon>
        <taxon>Trypanosomatida</taxon>
        <taxon>Trypanosomatidae</taxon>
        <taxon>Trypanosoma</taxon>
    </lineage>
</organism>
<dbReference type="SUPFAM" id="SSF118251">
    <property type="entry name" value="Variant surface glycoprotein MITAT 1.2, VSG 221, C-terminal domain"/>
    <property type="match status" value="1"/>
</dbReference>
<dbReference type="GO" id="GO:0042783">
    <property type="term" value="P:symbiont-mediated evasion of host immune response"/>
    <property type="evidence" value="ECO:0007669"/>
    <property type="project" value="InterPro"/>
</dbReference>
<evidence type="ECO:0000256" key="3">
    <source>
        <dbReference type="ARBA" id="ARBA00022475"/>
    </source>
</evidence>
<evidence type="ECO:0000256" key="1">
    <source>
        <dbReference type="ARBA" id="ARBA00002523"/>
    </source>
</evidence>
<keyword evidence="7" id="KW-0449">Lipoprotein</keyword>
<dbReference type="SUPFAM" id="SSF58087">
    <property type="entry name" value="Variant surface glycoprotein (N-terminal domain)"/>
    <property type="match status" value="1"/>
</dbReference>
<dbReference type="Pfam" id="PF00913">
    <property type="entry name" value="Trypan_glycop"/>
    <property type="match status" value="1"/>
</dbReference>
<keyword evidence="5" id="KW-0472">Membrane</keyword>
<feature type="domain" description="Trypanosome variant surface glycoprotein A-type N-terminal" evidence="9">
    <location>
        <begin position="7"/>
        <end position="291"/>
    </location>
</feature>
<keyword evidence="8" id="KW-0732">Signal</keyword>
<dbReference type="VEuPathDB" id="TriTrypDB:Tb427_000474200"/>
<comment type="function">
    <text evidence="1">VSG forms a coat on the surface of the parasite. The trypanosome evades the immune response of the host by expressing a series of antigenically distinct VSGs from an estimated 1000 VSG genes.</text>
</comment>
<dbReference type="GO" id="GO:0098552">
    <property type="term" value="C:side of membrane"/>
    <property type="evidence" value="ECO:0007669"/>
    <property type="project" value="UniProtKB-KW"/>
</dbReference>
<evidence type="ECO:0000256" key="7">
    <source>
        <dbReference type="ARBA" id="ARBA00023288"/>
    </source>
</evidence>
<dbReference type="InterPro" id="IPR001812">
    <property type="entry name" value="Trypano_VSG_A_N_dom"/>
</dbReference>